<dbReference type="EMBL" id="JAAPAP010000003">
    <property type="protein sequence ID" value="NHN76840.1"/>
    <property type="molecule type" value="Genomic_DNA"/>
</dbReference>
<proteinExistence type="predicted"/>
<dbReference type="AlphaFoldDB" id="A0AA43Z4N5"/>
<name>A0AA43Z4N5_9GAMM</name>
<accession>A0AA43Z4N5</accession>
<reference evidence="1" key="1">
    <citation type="submission" date="2020-03" db="EMBL/GenBank/DDBJ databases">
        <title>Genome assembly of Azotobacter chroococcum W5.</title>
        <authorList>
            <person name="Kannepalli A."/>
        </authorList>
    </citation>
    <scope>NUCLEOTIDE SEQUENCE</scope>
    <source>
        <strain evidence="1">W5</strain>
    </source>
</reference>
<evidence type="ECO:0000313" key="2">
    <source>
        <dbReference type="Proteomes" id="UP000736384"/>
    </source>
</evidence>
<organism evidence="1 2">
    <name type="scientific">Azotobacter chroococcum</name>
    <dbReference type="NCBI Taxonomy" id="353"/>
    <lineage>
        <taxon>Bacteria</taxon>
        <taxon>Pseudomonadati</taxon>
        <taxon>Pseudomonadota</taxon>
        <taxon>Gammaproteobacteria</taxon>
        <taxon>Pseudomonadales</taxon>
        <taxon>Pseudomonadaceae</taxon>
        <taxon>Azotobacter</taxon>
    </lineage>
</organism>
<dbReference type="RefSeq" id="WP_165891959.1">
    <property type="nucleotide sequence ID" value="NZ_JAAPAP010000003.1"/>
</dbReference>
<dbReference type="Proteomes" id="UP000736384">
    <property type="component" value="Unassembled WGS sequence"/>
</dbReference>
<protein>
    <submittedName>
        <fullName evidence="1">Uncharacterized protein</fullName>
    </submittedName>
</protein>
<evidence type="ECO:0000313" key="1">
    <source>
        <dbReference type="EMBL" id="NHN76840.1"/>
    </source>
</evidence>
<gene>
    <name evidence="1" type="ORF">HA520_06000</name>
</gene>
<comment type="caution">
    <text evidence="1">The sequence shown here is derived from an EMBL/GenBank/DDBJ whole genome shotgun (WGS) entry which is preliminary data.</text>
</comment>
<sequence>MAIPGIPQDSSNSGSVFSRIAQGTQRATGSLASAAERAVNQRAGFDVRETISQGMEVVRGAQSASEVADQVVSGAVGGLVDSLLGSASAATQWGHLSPHLIARLYPCNPDGTEKFATPGVSSAILAPITESNFEAVLNWQSPFEQTGPESKAPALMAMVQTGQLATVANALQAFIPGEGQVSQMLSDATSSARKYAQDLENRTGITKLNSRQVFSGMPPVKLSMTLHFRALSDPQTEVMEPYQRLLEWALPQKLAEDGILPELMSAAKSGSDVIKALFPSLAPQMVGFTYANNRYSPMVIESISNPIDGRLDSSGLPIYRAVQITLATLTALDKNDVSKIFRRGI</sequence>